<sequence length="246" mass="26668">MINIKTKEEIQIMQEGGKILADILAKLVEAVRPGITTNDLEDLARNLVEQNGAKPSFLGYNNHPAVLCTSINEEIVHGTPSNRELNDGDVLKIDVGIEYKEFHTDTATTVVVGTDDDPLKTKLLNVTKEALKVGISKAVVGNKTGDIGHAVQKFVESQGFNVTRELVGHGIGRKLHEKPEVPNYGEPGEGVELKSGMTIAIEPMVVTGHWKTKEKNSVFSTADGGLAAHFEHTIAITEKESLILTE</sequence>
<comment type="cofactor">
    <cofactor evidence="6">
        <name>Co(2+)</name>
        <dbReference type="ChEBI" id="CHEBI:48828"/>
    </cofactor>
    <cofactor evidence="6">
        <name>Zn(2+)</name>
        <dbReference type="ChEBI" id="CHEBI:29105"/>
    </cofactor>
    <cofactor evidence="6">
        <name>Mn(2+)</name>
        <dbReference type="ChEBI" id="CHEBI:29035"/>
    </cofactor>
    <cofactor evidence="6">
        <name>Fe(2+)</name>
        <dbReference type="ChEBI" id="CHEBI:29033"/>
    </cofactor>
    <text evidence="6">Binds 2 divalent metal cations per subunit. Has a high-affinity and a low affinity metal-binding site. The true nature of the physiological cofactor is under debate. The enzyme is active with cobalt, zinc, manganese or divalent iron ions. Most likely, methionine aminopeptidases function as mononuclear Fe(2+)-metalloproteases under physiological conditions, and the catalytically relevant metal-binding site has been assigned to the histidine-containing high-affinity site.</text>
</comment>
<feature type="binding site" evidence="6">
    <location>
        <position position="169"/>
    </location>
    <ligand>
        <name>a divalent metal cation</name>
        <dbReference type="ChEBI" id="CHEBI:60240"/>
        <label>2</label>
        <note>catalytic</note>
    </ligand>
</feature>
<keyword evidence="2 6" id="KW-0031">Aminopeptidase</keyword>
<dbReference type="Proteomes" id="UP000177167">
    <property type="component" value="Unassembled WGS sequence"/>
</dbReference>
<evidence type="ECO:0000313" key="9">
    <source>
        <dbReference type="EMBL" id="OGN09154.1"/>
    </source>
</evidence>
<feature type="binding site" evidence="6">
    <location>
        <position position="77"/>
    </location>
    <ligand>
        <name>substrate</name>
    </ligand>
</feature>
<evidence type="ECO:0000259" key="8">
    <source>
        <dbReference type="Pfam" id="PF00557"/>
    </source>
</evidence>
<protein>
    <recommendedName>
        <fullName evidence="6 7">Methionine aminopeptidase</fullName>
        <shortName evidence="6">MAP</shortName>
        <shortName evidence="6">MetAP</shortName>
        <ecNumber evidence="6 7">3.4.11.18</ecNumber>
    </recommendedName>
    <alternativeName>
        <fullName evidence="6">Peptidase M</fullName>
    </alternativeName>
</protein>
<gene>
    <name evidence="6" type="primary">map</name>
    <name evidence="9" type="ORF">A3J46_03500</name>
</gene>
<evidence type="ECO:0000256" key="6">
    <source>
        <dbReference type="HAMAP-Rule" id="MF_01974"/>
    </source>
</evidence>
<evidence type="ECO:0000256" key="2">
    <source>
        <dbReference type="ARBA" id="ARBA00022438"/>
    </source>
</evidence>
<accession>A0A1F8F7M0</accession>
<dbReference type="GO" id="GO:0070006">
    <property type="term" value="F:metalloaminopeptidase activity"/>
    <property type="evidence" value="ECO:0007669"/>
    <property type="project" value="UniProtKB-UniRule"/>
</dbReference>
<comment type="caution">
    <text evidence="9">The sequence shown here is derived from an EMBL/GenBank/DDBJ whole genome shotgun (WGS) entry which is preliminary data.</text>
</comment>
<dbReference type="InterPro" id="IPR002467">
    <property type="entry name" value="Pept_M24A_MAP1"/>
</dbReference>
<feature type="binding site" evidence="6">
    <location>
        <position position="231"/>
    </location>
    <ligand>
        <name>a divalent metal cation</name>
        <dbReference type="ChEBI" id="CHEBI:60240"/>
        <label>1</label>
    </ligand>
</feature>
<dbReference type="PRINTS" id="PR00599">
    <property type="entry name" value="MAPEPTIDASE"/>
</dbReference>
<dbReference type="InterPro" id="IPR036005">
    <property type="entry name" value="Creatinase/aminopeptidase-like"/>
</dbReference>
<dbReference type="GO" id="GO:0006508">
    <property type="term" value="P:proteolysis"/>
    <property type="evidence" value="ECO:0007669"/>
    <property type="project" value="UniProtKB-KW"/>
</dbReference>
<dbReference type="SUPFAM" id="SSF55920">
    <property type="entry name" value="Creatinase/aminopeptidase"/>
    <property type="match status" value="1"/>
</dbReference>
<dbReference type="PANTHER" id="PTHR43330">
    <property type="entry name" value="METHIONINE AMINOPEPTIDASE"/>
    <property type="match status" value="1"/>
</dbReference>
<feature type="binding site" evidence="6">
    <location>
        <position position="105"/>
    </location>
    <ligand>
        <name>a divalent metal cation</name>
        <dbReference type="ChEBI" id="CHEBI:60240"/>
        <label>1</label>
    </ligand>
</feature>
<comment type="subunit">
    <text evidence="6">Monomer.</text>
</comment>
<feature type="binding site" evidence="6">
    <location>
        <position position="231"/>
    </location>
    <ligand>
        <name>a divalent metal cation</name>
        <dbReference type="ChEBI" id="CHEBI:60240"/>
        <label>2</label>
        <note>catalytic</note>
    </ligand>
</feature>
<dbReference type="EC" id="3.4.11.18" evidence="6 7"/>
<dbReference type="InterPro" id="IPR001714">
    <property type="entry name" value="Pept_M24_MAP"/>
</dbReference>
<keyword evidence="4 6" id="KW-0479">Metal-binding</keyword>
<dbReference type="AlphaFoldDB" id="A0A1F8F7M0"/>
<comment type="function">
    <text evidence="1 6">Removes the N-terminal methionine from nascent proteins. The N-terminal methionine is often cleaved when the second residue in the primary sequence is small and uncharged (Met-Ala-, Cys, Gly, Pro, Ser, Thr, or Val). Requires deformylation of the N(alpha)-formylated initiator methionine before it can be hydrolyzed.</text>
</comment>
<comment type="catalytic activity">
    <reaction evidence="6 7">
        <text>Release of N-terminal amino acids, preferentially methionine, from peptides and arylamides.</text>
        <dbReference type="EC" id="3.4.11.18"/>
    </reaction>
</comment>
<evidence type="ECO:0000256" key="4">
    <source>
        <dbReference type="ARBA" id="ARBA00022723"/>
    </source>
</evidence>
<dbReference type="CDD" id="cd01086">
    <property type="entry name" value="MetAP1"/>
    <property type="match status" value="1"/>
</dbReference>
<keyword evidence="5 6" id="KW-0378">Hydrolase</keyword>
<evidence type="ECO:0000256" key="1">
    <source>
        <dbReference type="ARBA" id="ARBA00002521"/>
    </source>
</evidence>
<dbReference type="NCBIfam" id="TIGR00500">
    <property type="entry name" value="met_pdase_I"/>
    <property type="match status" value="1"/>
</dbReference>
<feature type="domain" description="Peptidase M24" evidence="8">
    <location>
        <begin position="12"/>
        <end position="238"/>
    </location>
</feature>
<dbReference type="GO" id="GO:0046872">
    <property type="term" value="F:metal ion binding"/>
    <property type="evidence" value="ECO:0007669"/>
    <property type="project" value="UniProtKB-UniRule"/>
</dbReference>
<evidence type="ECO:0000256" key="7">
    <source>
        <dbReference type="RuleBase" id="RU003653"/>
    </source>
</evidence>
<feature type="binding site" evidence="6">
    <location>
        <position position="202"/>
    </location>
    <ligand>
        <name>a divalent metal cation</name>
        <dbReference type="ChEBI" id="CHEBI:60240"/>
        <label>2</label>
        <note>catalytic</note>
    </ligand>
</feature>
<dbReference type="GO" id="GO:0004239">
    <property type="term" value="F:initiator methionyl aminopeptidase activity"/>
    <property type="evidence" value="ECO:0007669"/>
    <property type="project" value="UniProtKB-UniRule"/>
</dbReference>
<evidence type="ECO:0000256" key="3">
    <source>
        <dbReference type="ARBA" id="ARBA00022670"/>
    </source>
</evidence>
<dbReference type="EMBL" id="MGJP01000042">
    <property type="protein sequence ID" value="OGN09154.1"/>
    <property type="molecule type" value="Genomic_DNA"/>
</dbReference>
<dbReference type="InterPro" id="IPR000994">
    <property type="entry name" value="Pept_M24"/>
</dbReference>
<comment type="similarity">
    <text evidence="6">Belongs to the peptidase M24A family. Methionine aminopeptidase type 1 subfamily.</text>
</comment>
<dbReference type="Pfam" id="PF00557">
    <property type="entry name" value="Peptidase_M24"/>
    <property type="match status" value="1"/>
</dbReference>
<feature type="binding site" evidence="6">
    <location>
        <position position="176"/>
    </location>
    <ligand>
        <name>substrate</name>
    </ligand>
</feature>
<feature type="binding site" evidence="6">
    <location>
        <position position="94"/>
    </location>
    <ligand>
        <name>a divalent metal cation</name>
        <dbReference type="ChEBI" id="CHEBI:60240"/>
        <label>1</label>
    </ligand>
</feature>
<dbReference type="Gene3D" id="3.90.230.10">
    <property type="entry name" value="Creatinase/methionine aminopeptidase superfamily"/>
    <property type="match status" value="1"/>
</dbReference>
<dbReference type="PANTHER" id="PTHR43330:SF27">
    <property type="entry name" value="METHIONINE AMINOPEPTIDASE"/>
    <property type="match status" value="1"/>
</dbReference>
<name>A0A1F8F7M0_9BACT</name>
<dbReference type="GO" id="GO:0005829">
    <property type="term" value="C:cytosol"/>
    <property type="evidence" value="ECO:0007669"/>
    <property type="project" value="TreeGrafter"/>
</dbReference>
<evidence type="ECO:0000256" key="5">
    <source>
        <dbReference type="ARBA" id="ARBA00022801"/>
    </source>
</evidence>
<evidence type="ECO:0000313" key="10">
    <source>
        <dbReference type="Proteomes" id="UP000177167"/>
    </source>
</evidence>
<keyword evidence="3 6" id="KW-0645">Protease</keyword>
<dbReference type="HAMAP" id="MF_01974">
    <property type="entry name" value="MetAP_1"/>
    <property type="match status" value="1"/>
</dbReference>
<organism evidence="9 10">
    <name type="scientific">Candidatus Yanofskybacteria bacterium RIFCSPHIGHO2_02_FULL_41_11</name>
    <dbReference type="NCBI Taxonomy" id="1802675"/>
    <lineage>
        <taxon>Bacteria</taxon>
        <taxon>Candidatus Yanofskyibacteriota</taxon>
    </lineage>
</organism>
<feature type="binding site" evidence="6">
    <location>
        <position position="105"/>
    </location>
    <ligand>
        <name>a divalent metal cation</name>
        <dbReference type="ChEBI" id="CHEBI:60240"/>
        <label>2</label>
        <note>catalytic</note>
    </ligand>
</feature>
<reference evidence="9 10" key="1">
    <citation type="journal article" date="2016" name="Nat. Commun.">
        <title>Thousands of microbial genomes shed light on interconnected biogeochemical processes in an aquifer system.</title>
        <authorList>
            <person name="Anantharaman K."/>
            <person name="Brown C.T."/>
            <person name="Hug L.A."/>
            <person name="Sharon I."/>
            <person name="Castelle C.J."/>
            <person name="Probst A.J."/>
            <person name="Thomas B.C."/>
            <person name="Singh A."/>
            <person name="Wilkins M.J."/>
            <person name="Karaoz U."/>
            <person name="Brodie E.L."/>
            <person name="Williams K.H."/>
            <person name="Hubbard S.S."/>
            <person name="Banfield J.F."/>
        </authorList>
    </citation>
    <scope>NUCLEOTIDE SEQUENCE [LARGE SCALE GENOMIC DNA]</scope>
</reference>
<proteinExistence type="inferred from homology"/>